<dbReference type="Gene3D" id="3.40.50.150">
    <property type="entry name" value="Vaccinia Virus protein VP39"/>
    <property type="match status" value="1"/>
</dbReference>
<dbReference type="InterPro" id="IPR013217">
    <property type="entry name" value="Methyltransf_12"/>
</dbReference>
<reference evidence="2" key="1">
    <citation type="submission" date="2019-06" db="EMBL/GenBank/DDBJ databases">
        <authorList>
            <person name="Palmer J.M."/>
        </authorList>
    </citation>
    <scope>NUCLEOTIDE SEQUENCE</scope>
    <source>
        <strain evidence="2">TWF679</strain>
    </source>
</reference>
<dbReference type="Pfam" id="PF08242">
    <property type="entry name" value="Methyltransf_12"/>
    <property type="match status" value="1"/>
</dbReference>
<dbReference type="CDD" id="cd02440">
    <property type="entry name" value="AdoMet_MTases"/>
    <property type="match status" value="1"/>
</dbReference>
<sequence>MSLEFSNAEEAKDYAEYTLGVDDDAVKRLVLQSAITREMMKVLLPEKVITHLRNISGRGEQPRIADIGTGPGNWLFDVRVQLREEGINATLDGYDLYPAMFPSEETSRAEDVNFSELNIHTNEQFIPLEKYDLIHIRYLSAAIGPEQWDGAFDNCISILKPGGIFMWEELLLEKMSINDPTKWTNVLAVFKLNWSILRRNDVDPKLSSLFSTKLEEMTKEEFTTQSLPEKGQRMQAANMSMATKELVGRAVEHGEAVVKHLGIESAEQLHGMLKLAQNDFKEGCVLHMPVNRWTGVKPLVIATGRTTGDGSGDLENVQAGWAEAFKKWLC</sequence>
<accession>A0A6G1M8U4</accession>
<evidence type="ECO:0000313" key="3">
    <source>
        <dbReference type="Proteomes" id="UP000614610"/>
    </source>
</evidence>
<dbReference type="Proteomes" id="UP000614610">
    <property type="component" value="Unassembled WGS sequence"/>
</dbReference>
<feature type="domain" description="Methyltransferase type 12" evidence="1">
    <location>
        <begin position="66"/>
        <end position="165"/>
    </location>
</feature>
<dbReference type="EMBL" id="WIWT01000011">
    <property type="protein sequence ID" value="KAF3218449.1"/>
    <property type="molecule type" value="Genomic_DNA"/>
</dbReference>
<organism evidence="2 3">
    <name type="scientific">Orbilia oligospora</name>
    <name type="common">Nematode-trapping fungus</name>
    <name type="synonym">Arthrobotrys oligospora</name>
    <dbReference type="NCBI Taxonomy" id="2813651"/>
    <lineage>
        <taxon>Eukaryota</taxon>
        <taxon>Fungi</taxon>
        <taxon>Dikarya</taxon>
        <taxon>Ascomycota</taxon>
        <taxon>Pezizomycotina</taxon>
        <taxon>Orbiliomycetes</taxon>
        <taxon>Orbiliales</taxon>
        <taxon>Orbiliaceae</taxon>
        <taxon>Orbilia</taxon>
    </lineage>
</organism>
<proteinExistence type="predicted"/>
<evidence type="ECO:0000259" key="1">
    <source>
        <dbReference type="Pfam" id="PF08242"/>
    </source>
</evidence>
<gene>
    <name evidence="2" type="ORF">TWF679_000975</name>
</gene>
<dbReference type="InterPro" id="IPR029063">
    <property type="entry name" value="SAM-dependent_MTases_sf"/>
</dbReference>
<dbReference type="SUPFAM" id="SSF53335">
    <property type="entry name" value="S-adenosyl-L-methionine-dependent methyltransferases"/>
    <property type="match status" value="1"/>
</dbReference>
<evidence type="ECO:0000313" key="2">
    <source>
        <dbReference type="EMBL" id="KAF3218449.1"/>
    </source>
</evidence>
<comment type="caution">
    <text evidence="2">The sequence shown here is derived from an EMBL/GenBank/DDBJ whole genome shotgun (WGS) entry which is preliminary data.</text>
</comment>
<dbReference type="AlphaFoldDB" id="A0A6G1M8U4"/>
<dbReference type="OrthoDB" id="417697at2759"/>
<protein>
    <recommendedName>
        <fullName evidence="1">Methyltransferase type 12 domain-containing protein</fullName>
    </recommendedName>
</protein>
<name>A0A6G1M8U4_ORBOL</name>